<accession>M2UFE3</accession>
<dbReference type="AlphaFoldDB" id="M2UFE3"/>
<evidence type="ECO:0000313" key="1">
    <source>
        <dbReference type="EMBL" id="EMD86723.1"/>
    </source>
</evidence>
<organism evidence="1 2">
    <name type="scientific">Cochliobolus heterostrophus (strain C5 / ATCC 48332 / race O)</name>
    <name type="common">Southern corn leaf blight fungus</name>
    <name type="synonym">Bipolaris maydis</name>
    <dbReference type="NCBI Taxonomy" id="701091"/>
    <lineage>
        <taxon>Eukaryota</taxon>
        <taxon>Fungi</taxon>
        <taxon>Dikarya</taxon>
        <taxon>Ascomycota</taxon>
        <taxon>Pezizomycotina</taxon>
        <taxon>Dothideomycetes</taxon>
        <taxon>Pleosporomycetidae</taxon>
        <taxon>Pleosporales</taxon>
        <taxon>Pleosporineae</taxon>
        <taxon>Pleosporaceae</taxon>
        <taxon>Bipolaris</taxon>
    </lineage>
</organism>
<dbReference type="HOGENOM" id="CLU_2229440_0_0_1"/>
<feature type="non-terminal residue" evidence="1">
    <location>
        <position position="1"/>
    </location>
</feature>
<dbReference type="EMBL" id="KB445584">
    <property type="protein sequence ID" value="EMD86723.1"/>
    <property type="molecule type" value="Genomic_DNA"/>
</dbReference>
<sequence length="106" mass="12090">IRWSPSHLNIESNETADRLAAAEARNLSRQQGKANSLTVSRIGSIRKQQVDNEHPRWLNNTNRNLSQDYSQWHFLYSPTRSPKELLLSQPSLAKLLATRTGYGDFA</sequence>
<evidence type="ECO:0000313" key="2">
    <source>
        <dbReference type="Proteomes" id="UP000016936"/>
    </source>
</evidence>
<reference evidence="2" key="2">
    <citation type="journal article" date="2013" name="PLoS Genet.">
        <title>Comparative genome structure, secondary metabolite, and effector coding capacity across Cochliobolus pathogens.</title>
        <authorList>
            <person name="Condon B.J."/>
            <person name="Leng Y."/>
            <person name="Wu D."/>
            <person name="Bushley K.E."/>
            <person name="Ohm R.A."/>
            <person name="Otillar R."/>
            <person name="Martin J."/>
            <person name="Schackwitz W."/>
            <person name="Grimwood J."/>
            <person name="MohdZainudin N."/>
            <person name="Xue C."/>
            <person name="Wang R."/>
            <person name="Manning V.A."/>
            <person name="Dhillon B."/>
            <person name="Tu Z.J."/>
            <person name="Steffenson B.J."/>
            <person name="Salamov A."/>
            <person name="Sun H."/>
            <person name="Lowry S."/>
            <person name="LaButti K."/>
            <person name="Han J."/>
            <person name="Copeland A."/>
            <person name="Lindquist E."/>
            <person name="Barry K."/>
            <person name="Schmutz J."/>
            <person name="Baker S.E."/>
            <person name="Ciuffetti L.M."/>
            <person name="Grigoriev I.V."/>
            <person name="Zhong S."/>
            <person name="Turgeon B.G."/>
        </authorList>
    </citation>
    <scope>NUCLEOTIDE SEQUENCE [LARGE SCALE GENOMIC DNA]</scope>
    <source>
        <strain evidence="2">C5 / ATCC 48332 / race O</strain>
    </source>
</reference>
<reference evidence="1 2" key="1">
    <citation type="journal article" date="2012" name="PLoS Pathog.">
        <title>Diverse lifestyles and strategies of plant pathogenesis encoded in the genomes of eighteen Dothideomycetes fungi.</title>
        <authorList>
            <person name="Ohm R.A."/>
            <person name="Feau N."/>
            <person name="Henrissat B."/>
            <person name="Schoch C.L."/>
            <person name="Horwitz B.A."/>
            <person name="Barry K.W."/>
            <person name="Condon B.J."/>
            <person name="Copeland A.C."/>
            <person name="Dhillon B."/>
            <person name="Glaser F."/>
            <person name="Hesse C.N."/>
            <person name="Kosti I."/>
            <person name="LaButti K."/>
            <person name="Lindquist E.A."/>
            <person name="Lucas S."/>
            <person name="Salamov A.A."/>
            <person name="Bradshaw R.E."/>
            <person name="Ciuffetti L."/>
            <person name="Hamelin R.C."/>
            <person name="Kema G.H.J."/>
            <person name="Lawrence C."/>
            <person name="Scott J.A."/>
            <person name="Spatafora J.W."/>
            <person name="Turgeon B.G."/>
            <person name="de Wit P.J.G.M."/>
            <person name="Zhong S."/>
            <person name="Goodwin S.B."/>
            <person name="Grigoriev I.V."/>
        </authorList>
    </citation>
    <scope>NUCLEOTIDE SEQUENCE [LARGE SCALE GENOMIC DNA]</scope>
    <source>
        <strain evidence="2">C5 / ATCC 48332 / race O</strain>
    </source>
</reference>
<name>M2UFE3_COCH5</name>
<dbReference type="Proteomes" id="UP000016936">
    <property type="component" value="Unassembled WGS sequence"/>
</dbReference>
<proteinExistence type="predicted"/>
<gene>
    <name evidence="1" type="ORF">COCHEDRAFT_74053</name>
</gene>
<keyword evidence="2" id="KW-1185">Reference proteome</keyword>
<protein>
    <submittedName>
        <fullName evidence="1">Uncharacterized protein</fullName>
    </submittedName>
</protein>